<dbReference type="EMBL" id="CAJOBH010266370">
    <property type="protein sequence ID" value="CAF5161283.1"/>
    <property type="molecule type" value="Genomic_DNA"/>
</dbReference>
<organism evidence="1 2">
    <name type="scientific">Rotaria magnacalcarata</name>
    <dbReference type="NCBI Taxonomy" id="392030"/>
    <lineage>
        <taxon>Eukaryota</taxon>
        <taxon>Metazoa</taxon>
        <taxon>Spiralia</taxon>
        <taxon>Gnathifera</taxon>
        <taxon>Rotifera</taxon>
        <taxon>Eurotatoria</taxon>
        <taxon>Bdelloidea</taxon>
        <taxon>Philodinida</taxon>
        <taxon>Philodinidae</taxon>
        <taxon>Rotaria</taxon>
    </lineage>
</organism>
<evidence type="ECO:0000313" key="1">
    <source>
        <dbReference type="EMBL" id="CAF5161283.1"/>
    </source>
</evidence>
<accession>A0A8S3GFQ7</accession>
<protein>
    <submittedName>
        <fullName evidence="1">Uncharacterized protein</fullName>
    </submittedName>
</protein>
<feature type="non-terminal residue" evidence="1">
    <location>
        <position position="1"/>
    </location>
</feature>
<evidence type="ECO:0000313" key="2">
    <source>
        <dbReference type="Proteomes" id="UP000681967"/>
    </source>
</evidence>
<dbReference type="Proteomes" id="UP000681967">
    <property type="component" value="Unassembled WGS sequence"/>
</dbReference>
<dbReference type="AlphaFoldDB" id="A0A8S3GFQ7"/>
<proteinExistence type="predicted"/>
<comment type="caution">
    <text evidence="1">The sequence shown here is derived from an EMBL/GenBank/DDBJ whole genome shotgun (WGS) entry which is preliminary data.</text>
</comment>
<reference evidence="1" key="1">
    <citation type="submission" date="2021-02" db="EMBL/GenBank/DDBJ databases">
        <authorList>
            <person name="Nowell W R."/>
        </authorList>
    </citation>
    <scope>NUCLEOTIDE SEQUENCE</scope>
</reference>
<gene>
    <name evidence="1" type="ORF">BYL167_LOCUS74652</name>
</gene>
<name>A0A8S3GFQ7_9BILA</name>
<sequence length="43" mass="5008">GEQILIKFYEAALEDQNILPKVRDLLHEQLTKVKEQNLSIDTI</sequence>